<dbReference type="PROSITE" id="PS50097">
    <property type="entry name" value="BTB"/>
    <property type="match status" value="1"/>
</dbReference>
<organism evidence="3 4">
    <name type="scientific">Chironomus riparius</name>
    <dbReference type="NCBI Taxonomy" id="315576"/>
    <lineage>
        <taxon>Eukaryota</taxon>
        <taxon>Metazoa</taxon>
        <taxon>Ecdysozoa</taxon>
        <taxon>Arthropoda</taxon>
        <taxon>Hexapoda</taxon>
        <taxon>Insecta</taxon>
        <taxon>Pterygota</taxon>
        <taxon>Neoptera</taxon>
        <taxon>Endopterygota</taxon>
        <taxon>Diptera</taxon>
        <taxon>Nematocera</taxon>
        <taxon>Chironomoidea</taxon>
        <taxon>Chironomidae</taxon>
        <taxon>Chironominae</taxon>
        <taxon>Chironomus</taxon>
    </lineage>
</organism>
<dbReference type="GO" id="GO:0005829">
    <property type="term" value="C:cytosol"/>
    <property type="evidence" value="ECO:0007669"/>
    <property type="project" value="TreeGrafter"/>
</dbReference>
<gene>
    <name evidence="3" type="ORF">CHIRRI_LOCUS10277</name>
</gene>
<dbReference type="InterPro" id="IPR000210">
    <property type="entry name" value="BTB/POZ_dom"/>
</dbReference>
<dbReference type="OrthoDB" id="45365at2759"/>
<dbReference type="InterPro" id="IPR011705">
    <property type="entry name" value="BACK"/>
</dbReference>
<dbReference type="SMART" id="SM00875">
    <property type="entry name" value="BACK"/>
    <property type="match status" value="1"/>
</dbReference>
<dbReference type="Pfam" id="PF00651">
    <property type="entry name" value="BTB"/>
    <property type="match status" value="1"/>
</dbReference>
<dbReference type="Pfam" id="PF07707">
    <property type="entry name" value="BACK"/>
    <property type="match status" value="1"/>
</dbReference>
<feature type="compositionally biased region" description="Polar residues" evidence="1">
    <location>
        <begin position="212"/>
        <end position="224"/>
    </location>
</feature>
<reference evidence="3" key="2">
    <citation type="submission" date="2022-10" db="EMBL/GenBank/DDBJ databases">
        <authorList>
            <consortium name="ENA_rothamsted_submissions"/>
            <consortium name="culmorum"/>
            <person name="King R."/>
        </authorList>
    </citation>
    <scope>NUCLEOTIDE SEQUENCE</scope>
</reference>
<protein>
    <recommendedName>
        <fullName evidence="2">BTB domain-containing protein</fullName>
    </recommendedName>
</protein>
<dbReference type="PANTHER" id="PTHR45774:SF3">
    <property type="entry name" value="BTB (POZ) DOMAIN-CONTAINING 2B-RELATED"/>
    <property type="match status" value="1"/>
</dbReference>
<accession>A0A9N9S0N3</accession>
<feature type="compositionally biased region" description="Pro residues" evidence="1">
    <location>
        <begin position="248"/>
        <end position="258"/>
    </location>
</feature>
<evidence type="ECO:0000256" key="1">
    <source>
        <dbReference type="SAM" id="MobiDB-lite"/>
    </source>
</evidence>
<feature type="domain" description="BTB" evidence="2">
    <location>
        <begin position="29"/>
        <end position="100"/>
    </location>
</feature>
<dbReference type="Gene3D" id="2.60.120.820">
    <property type="entry name" value="PHR domain"/>
    <property type="match status" value="1"/>
</dbReference>
<sequence>MTDKIIDWQVSRHDLRSRGTYLLETGKYSDCSFLVGGPENQQTLACHKIILAMASPVFEAMFFGSFNDPKNDPILISDVQADAFKALLEYIYTDKININNVDKAFDLCYAAKKYMLPFVVDQCTQYLWSDLSAKNACRAYEFARLFEEPSLQEKCLQIICTKTLDVIQDSSFEEVELSTIITILDQDDLNVDSELSLFFALNRYAEKHGLRTSDNQNETSTSPSPVDVESPQEDMAEINIIEAEPGPSNRPDPVPQQQPPTAQRAQEIAVRDAVKKIRFLTLTPQQFAEGPARSNLLSQSEAFAILMNISTPNSVYPMPEGFSMNKNSRVPFDSRSPSPPSRTEPPLSSRQAIAVSVPQHAPVPSNQNNRPQTPNQALSSPDIQYQPESPNFNYFQVLRDQRMAEERRIYSCIRTIQHIREVQNRSVLDCSFTFSVDRNVSILGLQMFTQIKPSSIADRYSEIIYAHLLDSHGSRLTYTHSNQRVPYDSVNDILFDRPMFIQSNKVYKIGVVFNKIGFYQEHEVQGLVRSSNITFTFNTGNPNDTCREGLIRGIIYSL</sequence>
<proteinExistence type="predicted"/>
<evidence type="ECO:0000313" key="3">
    <source>
        <dbReference type="EMBL" id="CAG9807428.1"/>
    </source>
</evidence>
<feature type="region of interest" description="Disordered" evidence="1">
    <location>
        <begin position="210"/>
        <end position="267"/>
    </location>
</feature>
<dbReference type="GO" id="GO:0000932">
    <property type="term" value="C:P-body"/>
    <property type="evidence" value="ECO:0007669"/>
    <property type="project" value="TreeGrafter"/>
</dbReference>
<name>A0A9N9S0N3_9DIPT</name>
<feature type="region of interest" description="Disordered" evidence="1">
    <location>
        <begin position="320"/>
        <end position="388"/>
    </location>
</feature>
<dbReference type="Gene3D" id="1.25.40.420">
    <property type="match status" value="1"/>
</dbReference>
<feature type="compositionally biased region" description="Polar residues" evidence="1">
    <location>
        <begin position="364"/>
        <end position="388"/>
    </location>
</feature>
<dbReference type="GO" id="GO:0022008">
    <property type="term" value="P:neurogenesis"/>
    <property type="evidence" value="ECO:0007669"/>
    <property type="project" value="TreeGrafter"/>
</dbReference>
<reference evidence="3" key="1">
    <citation type="submission" date="2022-01" db="EMBL/GenBank/DDBJ databases">
        <authorList>
            <person name="King R."/>
        </authorList>
    </citation>
    <scope>NUCLEOTIDE SEQUENCE</scope>
</reference>
<dbReference type="InterPro" id="IPR038648">
    <property type="entry name" value="PHR_sf"/>
</dbReference>
<dbReference type="SUPFAM" id="SSF54695">
    <property type="entry name" value="POZ domain"/>
    <property type="match status" value="1"/>
</dbReference>
<keyword evidence="4" id="KW-1185">Reference proteome</keyword>
<dbReference type="InterPro" id="IPR011333">
    <property type="entry name" value="SKP1/BTB/POZ_sf"/>
</dbReference>
<dbReference type="Gene3D" id="3.30.710.10">
    <property type="entry name" value="Potassium Channel Kv1.1, Chain A"/>
    <property type="match status" value="1"/>
</dbReference>
<evidence type="ECO:0000259" key="2">
    <source>
        <dbReference type="PROSITE" id="PS50097"/>
    </source>
</evidence>
<dbReference type="Proteomes" id="UP001153620">
    <property type="component" value="Chromosome 3"/>
</dbReference>
<dbReference type="PANTHER" id="PTHR45774">
    <property type="entry name" value="BTB/POZ DOMAIN-CONTAINING"/>
    <property type="match status" value="1"/>
</dbReference>
<dbReference type="AlphaFoldDB" id="A0A9N9S0N3"/>
<dbReference type="SMART" id="SM00225">
    <property type="entry name" value="BTB"/>
    <property type="match status" value="1"/>
</dbReference>
<evidence type="ECO:0000313" key="4">
    <source>
        <dbReference type="Proteomes" id="UP001153620"/>
    </source>
</evidence>
<dbReference type="EMBL" id="OU895879">
    <property type="protein sequence ID" value="CAG9807428.1"/>
    <property type="molecule type" value="Genomic_DNA"/>
</dbReference>